<reference evidence="2" key="1">
    <citation type="journal article" date="2020" name="Stud. Mycol.">
        <title>101 Dothideomycetes genomes: a test case for predicting lifestyles and emergence of pathogens.</title>
        <authorList>
            <person name="Haridas S."/>
            <person name="Albert R."/>
            <person name="Binder M."/>
            <person name="Bloem J."/>
            <person name="Labutti K."/>
            <person name="Salamov A."/>
            <person name="Andreopoulos B."/>
            <person name="Baker S."/>
            <person name="Barry K."/>
            <person name="Bills G."/>
            <person name="Bluhm B."/>
            <person name="Cannon C."/>
            <person name="Castanera R."/>
            <person name="Culley D."/>
            <person name="Daum C."/>
            <person name="Ezra D."/>
            <person name="Gonzalez J."/>
            <person name="Henrissat B."/>
            <person name="Kuo A."/>
            <person name="Liang C."/>
            <person name="Lipzen A."/>
            <person name="Lutzoni F."/>
            <person name="Magnuson J."/>
            <person name="Mondo S."/>
            <person name="Nolan M."/>
            <person name="Ohm R."/>
            <person name="Pangilinan J."/>
            <person name="Park H.-J."/>
            <person name="Ramirez L."/>
            <person name="Alfaro M."/>
            <person name="Sun H."/>
            <person name="Tritt A."/>
            <person name="Yoshinaga Y."/>
            <person name="Zwiers L.-H."/>
            <person name="Turgeon B."/>
            <person name="Goodwin S."/>
            <person name="Spatafora J."/>
            <person name="Crous P."/>
            <person name="Grigoriev I."/>
        </authorList>
    </citation>
    <scope>NUCLEOTIDE SEQUENCE</scope>
    <source>
        <strain evidence="2">CBS 107.79</strain>
    </source>
</reference>
<dbReference type="Proteomes" id="UP000800036">
    <property type="component" value="Unassembled WGS sequence"/>
</dbReference>
<dbReference type="SUPFAM" id="SSF50249">
    <property type="entry name" value="Nucleic acid-binding proteins"/>
    <property type="match status" value="1"/>
</dbReference>
<dbReference type="InterPro" id="IPR012340">
    <property type="entry name" value="NA-bd_OB-fold"/>
</dbReference>
<protein>
    <recommendedName>
        <fullName evidence="4">Nucleic acid-binding protein</fullName>
    </recommendedName>
</protein>
<dbReference type="EMBL" id="ML976663">
    <property type="protein sequence ID" value="KAF1977324.1"/>
    <property type="molecule type" value="Genomic_DNA"/>
</dbReference>
<gene>
    <name evidence="2" type="ORF">BU23DRAFT_550654</name>
</gene>
<keyword evidence="3" id="KW-1185">Reference proteome</keyword>
<dbReference type="OrthoDB" id="5378679at2759"/>
<dbReference type="AlphaFoldDB" id="A0A6A5VJC3"/>
<evidence type="ECO:0000313" key="2">
    <source>
        <dbReference type="EMBL" id="KAF1977324.1"/>
    </source>
</evidence>
<dbReference type="Gene3D" id="2.40.50.140">
    <property type="entry name" value="Nucleic acid-binding proteins"/>
    <property type="match status" value="1"/>
</dbReference>
<evidence type="ECO:0000256" key="1">
    <source>
        <dbReference type="SAM" id="MobiDB-lite"/>
    </source>
</evidence>
<proteinExistence type="predicted"/>
<name>A0A6A5VJC3_9PLEO</name>
<accession>A0A6A5VJC3</accession>
<evidence type="ECO:0008006" key="4">
    <source>
        <dbReference type="Google" id="ProtNLM"/>
    </source>
</evidence>
<organism evidence="2 3">
    <name type="scientific">Bimuria novae-zelandiae CBS 107.79</name>
    <dbReference type="NCBI Taxonomy" id="1447943"/>
    <lineage>
        <taxon>Eukaryota</taxon>
        <taxon>Fungi</taxon>
        <taxon>Dikarya</taxon>
        <taxon>Ascomycota</taxon>
        <taxon>Pezizomycotina</taxon>
        <taxon>Dothideomycetes</taxon>
        <taxon>Pleosporomycetidae</taxon>
        <taxon>Pleosporales</taxon>
        <taxon>Massarineae</taxon>
        <taxon>Didymosphaeriaceae</taxon>
        <taxon>Bimuria</taxon>
    </lineage>
</organism>
<sequence>MRLKTLNGAPLRADLDFSADALLPSDEATKFFYEDAPRIGNVEDAAFKWRHVTSKDQRLRSEWSQPYLPTGGFHESDTEVSFAVPGVGASLDANEDDTTILDTTATFEETSFGEEEFVHHSLIFHDSLLSSQIASVGASNHMTTSQSFLSTSMDSTSGIDMNSFQNSNSDGPILQVPTTLKLTTLGALPSAAHLRRIYPQTPTPNILCVLTAAPEDREVFVKKGGYRMRLREITVADDTKSGFKVSFWQKPSNGSESQNALSYALQRVKAGDILLLRNIALNAFRDDVYGQSLNLSITRVRTSIEILMSGGGISSRQLGALPAPVVTALMRVKKWANTHVASDTASRKKRKDESEISSRFTKRFLRSSDMHDEMLPPDTMEPA</sequence>
<evidence type="ECO:0000313" key="3">
    <source>
        <dbReference type="Proteomes" id="UP000800036"/>
    </source>
</evidence>
<feature type="region of interest" description="Disordered" evidence="1">
    <location>
        <begin position="364"/>
        <end position="383"/>
    </location>
</feature>